<evidence type="ECO:0000313" key="3">
    <source>
        <dbReference type="Proteomes" id="UP001595740"/>
    </source>
</evidence>
<dbReference type="EMBL" id="JBHRXK010000021">
    <property type="protein sequence ID" value="MFC3552513.1"/>
    <property type="molecule type" value="Genomic_DNA"/>
</dbReference>
<proteinExistence type="predicted"/>
<feature type="chain" id="PRO_5046084484" evidence="1">
    <location>
        <begin position="27"/>
        <end position="106"/>
    </location>
</feature>
<gene>
    <name evidence="2" type="ORF">ACFOLC_16050</name>
</gene>
<organism evidence="2 3">
    <name type="scientific">Lysobacter cavernae</name>
    <dbReference type="NCBI Taxonomy" id="1685901"/>
    <lineage>
        <taxon>Bacteria</taxon>
        <taxon>Pseudomonadati</taxon>
        <taxon>Pseudomonadota</taxon>
        <taxon>Gammaproteobacteria</taxon>
        <taxon>Lysobacterales</taxon>
        <taxon>Lysobacteraceae</taxon>
        <taxon>Lysobacter</taxon>
    </lineage>
</organism>
<name>A0ABV7RTQ2_9GAMM</name>
<keyword evidence="1" id="KW-0732">Signal</keyword>
<feature type="signal peptide" evidence="1">
    <location>
        <begin position="1"/>
        <end position="26"/>
    </location>
</feature>
<keyword evidence="3" id="KW-1185">Reference proteome</keyword>
<dbReference type="Proteomes" id="UP001595740">
    <property type="component" value="Unassembled WGS sequence"/>
</dbReference>
<dbReference type="RefSeq" id="WP_386760274.1">
    <property type="nucleotide sequence ID" value="NZ_JBHRXK010000021.1"/>
</dbReference>
<protein>
    <submittedName>
        <fullName evidence="2">Uncharacterized protein</fullName>
    </submittedName>
</protein>
<evidence type="ECO:0000313" key="2">
    <source>
        <dbReference type="EMBL" id="MFC3552513.1"/>
    </source>
</evidence>
<comment type="caution">
    <text evidence="2">The sequence shown here is derived from an EMBL/GenBank/DDBJ whole genome shotgun (WGS) entry which is preliminary data.</text>
</comment>
<evidence type="ECO:0000256" key="1">
    <source>
        <dbReference type="SAM" id="SignalP"/>
    </source>
</evidence>
<sequence length="106" mass="11492">MKQIVIGFLGAAAVFTSGAISAQGQAARPQIGVSPPSILKQCLDPGTPSMFVGPSARARECTRQYCSQPSYRAKVRVYAMSQPQSELEAEQALTCITRWEQDQKQS</sequence>
<reference evidence="3" key="1">
    <citation type="journal article" date="2019" name="Int. J. Syst. Evol. Microbiol.">
        <title>The Global Catalogue of Microorganisms (GCM) 10K type strain sequencing project: providing services to taxonomists for standard genome sequencing and annotation.</title>
        <authorList>
            <consortium name="The Broad Institute Genomics Platform"/>
            <consortium name="The Broad Institute Genome Sequencing Center for Infectious Disease"/>
            <person name="Wu L."/>
            <person name="Ma J."/>
        </authorList>
    </citation>
    <scope>NUCLEOTIDE SEQUENCE [LARGE SCALE GENOMIC DNA]</scope>
    <source>
        <strain evidence="3">KCTC 42875</strain>
    </source>
</reference>
<accession>A0ABV7RTQ2</accession>